<dbReference type="Gene3D" id="2.20.100.10">
    <property type="entry name" value="Thrombospondin type-1 (TSP1) repeat"/>
    <property type="match status" value="7"/>
</dbReference>
<feature type="signal peptide" evidence="12">
    <location>
        <begin position="1"/>
        <end position="31"/>
    </location>
</feature>
<comment type="caution">
    <text evidence="13">The sequence shown here is derived from an EMBL/GenBank/DDBJ whole genome shotgun (WGS) entry which is preliminary data.</text>
</comment>
<dbReference type="Pfam" id="PF00090">
    <property type="entry name" value="TSP_1"/>
    <property type="match status" value="7"/>
</dbReference>
<evidence type="ECO:0000256" key="4">
    <source>
        <dbReference type="ARBA" id="ARBA00022692"/>
    </source>
</evidence>
<dbReference type="Proteomes" id="UP001620626">
    <property type="component" value="Unassembled WGS sequence"/>
</dbReference>
<evidence type="ECO:0000256" key="9">
    <source>
        <dbReference type="ARBA" id="ARBA00023157"/>
    </source>
</evidence>
<feature type="region of interest" description="Disordered" evidence="10">
    <location>
        <begin position="219"/>
        <end position="245"/>
    </location>
</feature>
<evidence type="ECO:0000256" key="12">
    <source>
        <dbReference type="SAM" id="SignalP"/>
    </source>
</evidence>
<evidence type="ECO:0000256" key="2">
    <source>
        <dbReference type="ARBA" id="ARBA00004613"/>
    </source>
</evidence>
<keyword evidence="7 11" id="KW-1133">Transmembrane helix</keyword>
<gene>
    <name evidence="13" type="ORF">niasHT_029647</name>
</gene>
<feature type="compositionally biased region" description="Low complexity" evidence="10">
    <location>
        <begin position="1035"/>
        <end position="1044"/>
    </location>
</feature>
<keyword evidence="8 11" id="KW-0472">Membrane</keyword>
<feature type="compositionally biased region" description="Basic and acidic residues" evidence="10">
    <location>
        <begin position="173"/>
        <end position="188"/>
    </location>
</feature>
<dbReference type="InterPro" id="IPR036383">
    <property type="entry name" value="TSP1_rpt_sf"/>
</dbReference>
<dbReference type="Pfam" id="PF09799">
    <property type="entry name" value="Transmemb_17"/>
    <property type="match status" value="1"/>
</dbReference>
<evidence type="ECO:0000256" key="8">
    <source>
        <dbReference type="ARBA" id="ARBA00023136"/>
    </source>
</evidence>
<dbReference type="PROSITE" id="PS50092">
    <property type="entry name" value="TSP1"/>
    <property type="match status" value="7"/>
</dbReference>
<evidence type="ECO:0000256" key="5">
    <source>
        <dbReference type="ARBA" id="ARBA00022729"/>
    </source>
</evidence>
<reference evidence="13 14" key="1">
    <citation type="submission" date="2024-10" db="EMBL/GenBank/DDBJ databases">
        <authorList>
            <person name="Kim D."/>
        </authorList>
    </citation>
    <scope>NUCLEOTIDE SEQUENCE [LARGE SCALE GENOMIC DNA]</scope>
    <source>
        <strain evidence="13">BH-2024</strain>
    </source>
</reference>
<feature type="region of interest" description="Disordered" evidence="10">
    <location>
        <begin position="651"/>
        <end position="675"/>
    </location>
</feature>
<keyword evidence="6" id="KW-0677">Repeat</keyword>
<dbReference type="SUPFAM" id="SSF82895">
    <property type="entry name" value="TSP-1 type 1 repeat"/>
    <property type="match status" value="7"/>
</dbReference>
<sequence length="1313" mass="144530">MVLIKAKALPQLIQLLFPSFLVLLKMPMPCAEKTLCERRLATLPTAPGLFYYQRIELNSAAQCAERCVDDWEFCRSAVLIEDIRNKSLCQLYSGSFESRIPLNLPAFAPLQTDPNRLLPITLVELTDAPCSSKFARQSTIFDQISANAREQLRMIPGPAVRNRLDIAAAVHNSEKATKNDNESVDQHEQVNTAGDATERTEKVSAVDQTYLVPFSSASSSSSIADESHHQLTSSSSSSSSNGYSVSLAHHQSAPLQFPPNGLPIQPVFVSRGNNQYQQQYNFGCPNGICSRIGAQLNTFNNHNDDETVTQPPCAARKSSDPCAPRIGESIDREKNNLWTEWTEWTQCSRSCGGGEQMKRRTCKNSGVDDQCVGRSFESRPCNDEQCPTWSNWGSWTECSTTCGTGTQRRVRECESPRHNANAICPIGTGVEHRECEFRSCPEWSQWEPWSACSKSCGAGESVRRRQCRNAASKDECQGADVERLLCNTQLCPAWTTWTEWSACSKSCGTGGTQTRKRECRYAGVLSDECTGAAKDEKQCKQLEACPSWAEWGEWSDCTASCGHGQQSRVRKCLGHGCAAGNEKEVRPCQKATCPYFEQWSEWGGCSVTCGRGFCERRRKCIKFNDDDGPHRDNNKKLVPYEGMMPVREEMVDGTKREKVDGTKREKGGGPEDITSVDTIRPRTLEVIQSSAVQRRSPLISTKLALLNEEDDGYVVDQSETAPPKLYDTKIVPISAGDCVGPSVERKACDAGPCCKWTQWSSWSDCVVHCGSTGYRDRTRHCQLTQTESETKMNDGLAAGTTVQQQFVSSRNFAFGTGGALRCAVNICGGESTQTESCAIPTPKTICGRDQPMFDQRLPKVPILRAKMKPDLSLLREGIGVKENDDDSSYITAPKFGRRAVDMKKLASEENAGNFNEHNIDDADDDLIETETVKGSSSSANGADENGAVTATTVDDEQQQHNCTWTEWSAWSDCGGAECLKRRSRTCVSSQIADNNNKCHCAGNHVQQTKCPSDECQQQNLDKMSGKAAFSSPGITTTTTTTTTTMKKDENKSASSSSFIKRLQLIPRHKASEVEKRREAERHPNRHQNNAQNDEFPSAVQEAEAPPPLTDQPNDSAKLIRISGLRIGQEDQQQEHGVPSSTTATNECAIDDWLPWSEWSACDGLCASDGIRGRPSAEGQRTRHRRCACERGCAGIAEESISFFSLPYPLHVLLSEAFIVILFGPIEAFRISSARTGNLTETSSDLFFSLLLGIAVAAICAYLALLQTYVAFVEQIGAGIEFVLVTLEALLQLFTMITFSTNRATASAVQAHNS</sequence>
<feature type="compositionally biased region" description="Basic and acidic residues" evidence="10">
    <location>
        <begin position="1069"/>
        <end position="1082"/>
    </location>
</feature>
<dbReference type="EMBL" id="JBICBT010000852">
    <property type="protein sequence ID" value="KAL3096763.1"/>
    <property type="molecule type" value="Genomic_DNA"/>
</dbReference>
<protein>
    <recommendedName>
        <fullName evidence="15">Apple domain-containing protein</fullName>
    </recommendedName>
</protein>
<evidence type="ECO:0000256" key="1">
    <source>
        <dbReference type="ARBA" id="ARBA00004141"/>
    </source>
</evidence>
<dbReference type="PANTHER" id="PTHR22906">
    <property type="entry name" value="PROPERDIN"/>
    <property type="match status" value="1"/>
</dbReference>
<evidence type="ECO:0000313" key="14">
    <source>
        <dbReference type="Proteomes" id="UP001620626"/>
    </source>
</evidence>
<dbReference type="PANTHER" id="PTHR22906:SF43">
    <property type="entry name" value="PROPERDIN"/>
    <property type="match status" value="1"/>
</dbReference>
<feature type="transmembrane region" description="Helical" evidence="11">
    <location>
        <begin position="1207"/>
        <end position="1225"/>
    </location>
</feature>
<dbReference type="GO" id="GO:0016020">
    <property type="term" value="C:membrane"/>
    <property type="evidence" value="ECO:0007669"/>
    <property type="project" value="UniProtKB-SubCell"/>
</dbReference>
<comment type="subcellular location">
    <subcellularLocation>
        <location evidence="1">Membrane</location>
        <topology evidence="1">Multi-pass membrane protein</topology>
    </subcellularLocation>
    <subcellularLocation>
        <location evidence="2">Secreted</location>
    </subcellularLocation>
</comment>
<feature type="transmembrane region" description="Helical" evidence="11">
    <location>
        <begin position="1245"/>
        <end position="1269"/>
    </location>
</feature>
<evidence type="ECO:0000256" key="10">
    <source>
        <dbReference type="SAM" id="MobiDB-lite"/>
    </source>
</evidence>
<keyword evidence="5 12" id="KW-0732">Signal</keyword>
<name>A0ABD2K1R8_9BILA</name>
<proteinExistence type="predicted"/>
<keyword evidence="9" id="KW-1015">Disulfide bond</keyword>
<dbReference type="InterPro" id="IPR000884">
    <property type="entry name" value="TSP1_rpt"/>
</dbReference>
<feature type="region of interest" description="Disordered" evidence="10">
    <location>
        <begin position="1026"/>
        <end position="1114"/>
    </location>
</feature>
<evidence type="ECO:0000256" key="3">
    <source>
        <dbReference type="ARBA" id="ARBA00022525"/>
    </source>
</evidence>
<keyword evidence="3" id="KW-0964">Secreted</keyword>
<dbReference type="FunFam" id="2.20.100.10:FF:000001">
    <property type="entry name" value="semaphorin-5A isoform X1"/>
    <property type="match status" value="1"/>
</dbReference>
<dbReference type="InterPro" id="IPR052065">
    <property type="entry name" value="Compl_asym_regulator"/>
</dbReference>
<feature type="compositionally biased region" description="Basic and acidic residues" evidence="10">
    <location>
        <begin position="651"/>
        <end position="669"/>
    </location>
</feature>
<evidence type="ECO:0000313" key="13">
    <source>
        <dbReference type="EMBL" id="KAL3096763.1"/>
    </source>
</evidence>
<evidence type="ECO:0000256" key="7">
    <source>
        <dbReference type="ARBA" id="ARBA00022989"/>
    </source>
</evidence>
<evidence type="ECO:0000256" key="6">
    <source>
        <dbReference type="ARBA" id="ARBA00022737"/>
    </source>
</evidence>
<organism evidence="13 14">
    <name type="scientific">Heterodera trifolii</name>
    <dbReference type="NCBI Taxonomy" id="157864"/>
    <lineage>
        <taxon>Eukaryota</taxon>
        <taxon>Metazoa</taxon>
        <taxon>Ecdysozoa</taxon>
        <taxon>Nematoda</taxon>
        <taxon>Chromadorea</taxon>
        <taxon>Rhabditida</taxon>
        <taxon>Tylenchina</taxon>
        <taxon>Tylenchomorpha</taxon>
        <taxon>Tylenchoidea</taxon>
        <taxon>Heteroderidae</taxon>
        <taxon>Heteroderinae</taxon>
        <taxon>Heterodera</taxon>
    </lineage>
</organism>
<feature type="region of interest" description="Disordered" evidence="10">
    <location>
        <begin position="173"/>
        <end position="204"/>
    </location>
</feature>
<dbReference type="InterPro" id="IPR019184">
    <property type="entry name" value="Uncharacterised_TM-17"/>
</dbReference>
<keyword evidence="14" id="KW-1185">Reference proteome</keyword>
<dbReference type="SMART" id="SM00209">
    <property type="entry name" value="TSP1"/>
    <property type="match status" value="8"/>
</dbReference>
<feature type="chain" id="PRO_5044816178" description="Apple domain-containing protein" evidence="12">
    <location>
        <begin position="32"/>
        <end position="1313"/>
    </location>
</feature>
<accession>A0ABD2K1R8</accession>
<evidence type="ECO:0000256" key="11">
    <source>
        <dbReference type="SAM" id="Phobius"/>
    </source>
</evidence>
<feature type="transmembrane region" description="Helical" evidence="11">
    <location>
        <begin position="1275"/>
        <end position="1293"/>
    </location>
</feature>
<keyword evidence="4 11" id="KW-0812">Transmembrane</keyword>
<evidence type="ECO:0008006" key="15">
    <source>
        <dbReference type="Google" id="ProtNLM"/>
    </source>
</evidence>